<dbReference type="SUPFAM" id="SSF51430">
    <property type="entry name" value="NAD(P)-linked oxidoreductase"/>
    <property type="match status" value="1"/>
</dbReference>
<dbReference type="Proteomes" id="UP001149163">
    <property type="component" value="Unassembled WGS sequence"/>
</dbReference>
<accession>A0A9W9I677</accession>
<dbReference type="Gene3D" id="3.20.20.100">
    <property type="entry name" value="NADP-dependent oxidoreductase domain"/>
    <property type="match status" value="1"/>
</dbReference>
<dbReference type="Pfam" id="PF00248">
    <property type="entry name" value="Aldo_ket_red"/>
    <property type="match status" value="1"/>
</dbReference>
<dbReference type="InterPro" id="IPR036812">
    <property type="entry name" value="NAD(P)_OxRdtase_dom_sf"/>
</dbReference>
<dbReference type="AlphaFoldDB" id="A0A9W9I677"/>
<dbReference type="RefSeq" id="XP_056543821.1">
    <property type="nucleotide sequence ID" value="XM_056688266.1"/>
</dbReference>
<dbReference type="EMBL" id="JAPQKN010000003">
    <property type="protein sequence ID" value="KAJ5167360.1"/>
    <property type="molecule type" value="Genomic_DNA"/>
</dbReference>
<evidence type="ECO:0000313" key="3">
    <source>
        <dbReference type="EMBL" id="KAJ5167360.1"/>
    </source>
</evidence>
<keyword evidence="1" id="KW-0560">Oxidoreductase</keyword>
<evidence type="ECO:0000313" key="4">
    <source>
        <dbReference type="Proteomes" id="UP001149163"/>
    </source>
</evidence>
<keyword evidence="4" id="KW-1185">Reference proteome</keyword>
<reference evidence="3" key="1">
    <citation type="submission" date="2022-11" db="EMBL/GenBank/DDBJ databases">
        <authorList>
            <person name="Petersen C."/>
        </authorList>
    </citation>
    <scope>NUCLEOTIDE SEQUENCE</scope>
    <source>
        <strain evidence="3">IBT 26290</strain>
    </source>
</reference>
<comment type="caution">
    <text evidence="3">The sequence shown here is derived from an EMBL/GenBank/DDBJ whole genome shotgun (WGS) entry which is preliminary data.</text>
</comment>
<evidence type="ECO:0000259" key="2">
    <source>
        <dbReference type="Pfam" id="PF00248"/>
    </source>
</evidence>
<sequence>MDTRYAPRNKIANGLNAKYDMSEMHAAMNDLLDTLEPLEIAGSEACLRWLYHHSVLREGDGVILGASKIPQIMQNLTAISKGPLPTEVVQKINLLWEKLH</sequence>
<gene>
    <name evidence="3" type="ORF">N7482_006141</name>
</gene>
<name>A0A9W9I677_9EURO</name>
<dbReference type="GO" id="GO:0016491">
    <property type="term" value="F:oxidoreductase activity"/>
    <property type="evidence" value="ECO:0007669"/>
    <property type="project" value="UniProtKB-KW"/>
</dbReference>
<dbReference type="OrthoDB" id="48988at2759"/>
<dbReference type="GeneID" id="81427442"/>
<organism evidence="3 4">
    <name type="scientific">Penicillium canariense</name>
    <dbReference type="NCBI Taxonomy" id="189055"/>
    <lineage>
        <taxon>Eukaryota</taxon>
        <taxon>Fungi</taxon>
        <taxon>Dikarya</taxon>
        <taxon>Ascomycota</taxon>
        <taxon>Pezizomycotina</taxon>
        <taxon>Eurotiomycetes</taxon>
        <taxon>Eurotiomycetidae</taxon>
        <taxon>Eurotiales</taxon>
        <taxon>Aspergillaceae</taxon>
        <taxon>Penicillium</taxon>
    </lineage>
</organism>
<reference evidence="3" key="2">
    <citation type="journal article" date="2023" name="IMA Fungus">
        <title>Comparative genomic study of the Penicillium genus elucidates a diverse pangenome and 15 lateral gene transfer events.</title>
        <authorList>
            <person name="Petersen C."/>
            <person name="Sorensen T."/>
            <person name="Nielsen M.R."/>
            <person name="Sondergaard T.E."/>
            <person name="Sorensen J.L."/>
            <person name="Fitzpatrick D.A."/>
            <person name="Frisvad J.C."/>
            <person name="Nielsen K.L."/>
        </authorList>
    </citation>
    <scope>NUCLEOTIDE SEQUENCE</scope>
    <source>
        <strain evidence="3">IBT 26290</strain>
    </source>
</reference>
<evidence type="ECO:0000256" key="1">
    <source>
        <dbReference type="ARBA" id="ARBA00023002"/>
    </source>
</evidence>
<proteinExistence type="predicted"/>
<dbReference type="InterPro" id="IPR023210">
    <property type="entry name" value="NADP_OxRdtase_dom"/>
</dbReference>
<feature type="domain" description="NADP-dependent oxidoreductase" evidence="2">
    <location>
        <begin position="18"/>
        <end position="95"/>
    </location>
</feature>
<protein>
    <recommendedName>
        <fullName evidence="2">NADP-dependent oxidoreductase domain-containing protein</fullName>
    </recommendedName>
</protein>